<evidence type="ECO:0000256" key="1">
    <source>
        <dbReference type="SAM" id="MobiDB-lite"/>
    </source>
</evidence>
<dbReference type="Proteomes" id="UP000030428">
    <property type="component" value="Unassembled WGS sequence"/>
</dbReference>
<accession>A0A0A6PN64</accession>
<organism evidence="3 4">
    <name type="scientific">Candidatus Thiomargarita nelsonii</name>
    <dbReference type="NCBI Taxonomy" id="1003181"/>
    <lineage>
        <taxon>Bacteria</taxon>
        <taxon>Pseudomonadati</taxon>
        <taxon>Pseudomonadota</taxon>
        <taxon>Gammaproteobacteria</taxon>
        <taxon>Thiotrichales</taxon>
        <taxon>Thiotrichaceae</taxon>
        <taxon>Thiomargarita</taxon>
    </lineage>
</organism>
<feature type="domain" description="FHA" evidence="2">
    <location>
        <begin position="35"/>
        <end position="83"/>
    </location>
</feature>
<dbReference type="SMART" id="SM00240">
    <property type="entry name" value="FHA"/>
    <property type="match status" value="2"/>
</dbReference>
<comment type="caution">
    <text evidence="3">The sequence shown here is derived from an EMBL/GenBank/DDBJ whole genome shotgun (WGS) entry which is preliminary data.</text>
</comment>
<sequence length="484" mass="54722">MLPIKSDMTIKFHIIEPLDLPPNQESIISFDTQDGKIGRLSANDWILDNDLVSGKHATIQYRKDGYYFIDHSSNGTSLQSSDLPEPEYFHKEERKLKNGDILYLGDYDIEVSIESEAPLPPGPPDDAQEIIGAKISAVRLHIIEPQDLLPDQKSDLAFDTQGGTIGRSTDNDWVLVDDDDERYISAKHATIQYREDGYYIVDHSSNGTAIVQSPDQPEPEDFHNEERKLNDGDILYIDQYAIEVTLEERNPHSISKPKPTGEPPTVSTKTKTPIVKDGGQETKPPPPPPPPVVPQDAIAAFLKGAGLTNISIDQVDPDLMISLGQAFREMMEGIIKLIEARKTFKIGVDIEATRFRAGKNNPFKNNRDPSMVLEIMLLKRPGYIPMLDSVQEAFEDIEAHLIGMGNGLLTSLENTLEQFSPREIERLVEQEHKNKWFNADSQKWKTYVKHYDELDLNDLLSDELAQAYEDQIHRLHLKNQQRGH</sequence>
<dbReference type="InterPro" id="IPR046883">
    <property type="entry name" value="T6SS_FHA_C"/>
</dbReference>
<keyword evidence="4" id="KW-1185">Reference proteome</keyword>
<reference evidence="3 4" key="1">
    <citation type="journal article" date="2016" name="Front. Microbiol.">
        <title>Single-Cell (Meta-)Genomics of a Dimorphic Candidatus Thiomargarita nelsonii Reveals Genomic Plasticity.</title>
        <authorList>
            <person name="Flood B.E."/>
            <person name="Fliss P."/>
            <person name="Jones D.S."/>
            <person name="Dick G.J."/>
            <person name="Jain S."/>
            <person name="Kaster A.K."/>
            <person name="Winkel M."/>
            <person name="Mussmann M."/>
            <person name="Bailey J."/>
        </authorList>
    </citation>
    <scope>NUCLEOTIDE SEQUENCE [LARGE SCALE GENOMIC DNA]</scope>
    <source>
        <strain evidence="3">Hydrate Ridge</strain>
    </source>
</reference>
<evidence type="ECO:0000259" key="2">
    <source>
        <dbReference type="PROSITE" id="PS50006"/>
    </source>
</evidence>
<dbReference type="PANTHER" id="PTHR23308">
    <property type="entry name" value="NUCLEAR INHIBITOR OF PROTEIN PHOSPHATASE-1"/>
    <property type="match status" value="1"/>
</dbReference>
<evidence type="ECO:0000313" key="3">
    <source>
        <dbReference type="EMBL" id="KHD09148.1"/>
    </source>
</evidence>
<dbReference type="CDD" id="cd00060">
    <property type="entry name" value="FHA"/>
    <property type="match status" value="2"/>
</dbReference>
<dbReference type="Pfam" id="PF20232">
    <property type="entry name" value="T6SS_FHA_C"/>
    <property type="match status" value="1"/>
</dbReference>
<evidence type="ECO:0000313" key="4">
    <source>
        <dbReference type="Proteomes" id="UP000030428"/>
    </source>
</evidence>
<dbReference type="InterPro" id="IPR000253">
    <property type="entry name" value="FHA_dom"/>
</dbReference>
<gene>
    <name evidence="3" type="ORF">PN36_01620</name>
</gene>
<name>A0A0A6PN64_9GAMM</name>
<protein>
    <recommendedName>
        <fullName evidence="2">FHA domain-containing protein</fullName>
    </recommendedName>
</protein>
<dbReference type="Pfam" id="PF00498">
    <property type="entry name" value="FHA"/>
    <property type="match status" value="2"/>
</dbReference>
<dbReference type="Gene3D" id="2.60.200.20">
    <property type="match status" value="2"/>
</dbReference>
<dbReference type="InterPro" id="IPR050923">
    <property type="entry name" value="Cell_Proc_Reg/RNA_Proc"/>
</dbReference>
<dbReference type="SUPFAM" id="SSF49879">
    <property type="entry name" value="SMAD/FHA domain"/>
    <property type="match status" value="2"/>
</dbReference>
<dbReference type="AlphaFoldDB" id="A0A0A6PN64"/>
<dbReference type="InterPro" id="IPR008984">
    <property type="entry name" value="SMAD_FHA_dom_sf"/>
</dbReference>
<feature type="domain" description="FHA" evidence="2">
    <location>
        <begin position="163"/>
        <end position="210"/>
    </location>
</feature>
<dbReference type="EMBL" id="JSZA02000004">
    <property type="protein sequence ID" value="KHD09148.1"/>
    <property type="molecule type" value="Genomic_DNA"/>
</dbReference>
<feature type="region of interest" description="Disordered" evidence="1">
    <location>
        <begin position="247"/>
        <end position="291"/>
    </location>
</feature>
<dbReference type="PROSITE" id="PS50006">
    <property type="entry name" value="FHA_DOMAIN"/>
    <property type="match status" value="2"/>
</dbReference>
<proteinExistence type="predicted"/>